<organism evidence="5 6">
    <name type="scientific">Fusarium austroafricanum</name>
    <dbReference type="NCBI Taxonomy" id="2364996"/>
    <lineage>
        <taxon>Eukaryota</taxon>
        <taxon>Fungi</taxon>
        <taxon>Dikarya</taxon>
        <taxon>Ascomycota</taxon>
        <taxon>Pezizomycotina</taxon>
        <taxon>Sordariomycetes</taxon>
        <taxon>Hypocreomycetidae</taxon>
        <taxon>Hypocreales</taxon>
        <taxon>Nectriaceae</taxon>
        <taxon>Fusarium</taxon>
        <taxon>Fusarium concolor species complex</taxon>
    </lineage>
</organism>
<accession>A0A8H4KFS5</accession>
<gene>
    <name evidence="5" type="ORF">F53441_7708</name>
</gene>
<name>A0A8H4KFS5_9HYPO</name>
<keyword evidence="6" id="KW-1185">Reference proteome</keyword>
<feature type="chain" id="PRO_5034978737" evidence="4">
    <location>
        <begin position="17"/>
        <end position="74"/>
    </location>
</feature>
<evidence type="ECO:0000256" key="3">
    <source>
        <dbReference type="ARBA" id="ARBA00023157"/>
    </source>
</evidence>
<evidence type="ECO:0000256" key="1">
    <source>
        <dbReference type="ARBA" id="ARBA00009178"/>
    </source>
</evidence>
<dbReference type="EMBL" id="JAADJG010000310">
    <property type="protein sequence ID" value="KAF4448939.1"/>
    <property type="molecule type" value="Genomic_DNA"/>
</dbReference>
<evidence type="ECO:0000313" key="6">
    <source>
        <dbReference type="Proteomes" id="UP000605986"/>
    </source>
</evidence>
<dbReference type="Pfam" id="PF05498">
    <property type="entry name" value="RALF"/>
    <property type="match status" value="1"/>
</dbReference>
<dbReference type="InterPro" id="IPR008801">
    <property type="entry name" value="RALF"/>
</dbReference>
<comment type="similarity">
    <text evidence="1">Belongs to the plant rapid alkalinization factor (RALF) family.</text>
</comment>
<evidence type="ECO:0000256" key="4">
    <source>
        <dbReference type="SAM" id="SignalP"/>
    </source>
</evidence>
<feature type="signal peptide" evidence="4">
    <location>
        <begin position="1"/>
        <end position="16"/>
    </location>
</feature>
<protein>
    <submittedName>
        <fullName evidence="5">Putative ralfl33 protein</fullName>
    </submittedName>
</protein>
<dbReference type="OrthoDB" id="1613518at2759"/>
<proteinExistence type="inferred from homology"/>
<dbReference type="AlphaFoldDB" id="A0A8H4KFS5"/>
<reference evidence="5" key="1">
    <citation type="submission" date="2020-01" db="EMBL/GenBank/DDBJ databases">
        <title>Identification and distribution of gene clusters putatively required for synthesis of sphingolipid metabolism inhibitors in phylogenetically diverse species of the filamentous fungus Fusarium.</title>
        <authorList>
            <person name="Kim H.-S."/>
            <person name="Busman M."/>
            <person name="Brown D.W."/>
            <person name="Divon H."/>
            <person name="Uhlig S."/>
            <person name="Proctor R.H."/>
        </authorList>
    </citation>
    <scope>NUCLEOTIDE SEQUENCE</scope>
    <source>
        <strain evidence="5">NRRL 53441</strain>
    </source>
</reference>
<dbReference type="Proteomes" id="UP000605986">
    <property type="component" value="Unassembled WGS sequence"/>
</dbReference>
<sequence>MKIATAILCFVSLVAAAPAPAPEPQGSISNGALGGDRIPCSSRGANAANCHPGAVANPNPSRGCNKINQCRDGN</sequence>
<evidence type="ECO:0000256" key="2">
    <source>
        <dbReference type="ARBA" id="ARBA00022729"/>
    </source>
</evidence>
<evidence type="ECO:0000313" key="5">
    <source>
        <dbReference type="EMBL" id="KAF4448939.1"/>
    </source>
</evidence>
<comment type="caution">
    <text evidence="5">The sequence shown here is derived from an EMBL/GenBank/DDBJ whole genome shotgun (WGS) entry which is preliminary data.</text>
</comment>
<keyword evidence="2 4" id="KW-0732">Signal</keyword>
<keyword evidence="3" id="KW-1015">Disulfide bond</keyword>